<dbReference type="AlphaFoldDB" id="A0A9X1CBU9"/>
<sequence>MNPAETHILNQPEPYQSIMLYVRSVIMKTLEVEEKYSYKMPFYYCHKKPFVFLNVLKGTDYVDVVFMDGALLETKFPELRDDNKRKRVRSIPIKNLEDLDELRFVELLQYAAEVKKSLKKK</sequence>
<comment type="caution">
    <text evidence="2">The sequence shown here is derived from an EMBL/GenBank/DDBJ whole genome shotgun (WGS) entry which is preliminary data.</text>
</comment>
<accession>A0A9X1CBU9</accession>
<evidence type="ECO:0000313" key="5">
    <source>
        <dbReference type="Proteomes" id="UP001231587"/>
    </source>
</evidence>
<dbReference type="Proteomes" id="UP001138672">
    <property type="component" value="Unassembled WGS sequence"/>
</dbReference>
<gene>
    <name evidence="2" type="ORF">J2Z56_001420</name>
    <name evidence="3" type="ORF">J2Z57_001246</name>
</gene>
<dbReference type="Gene3D" id="3.90.1150.200">
    <property type="match status" value="1"/>
</dbReference>
<evidence type="ECO:0000313" key="2">
    <source>
        <dbReference type="EMBL" id="MBP1839509.1"/>
    </source>
</evidence>
<dbReference type="Pfam" id="PF08818">
    <property type="entry name" value="DUF1801"/>
    <property type="match status" value="1"/>
</dbReference>
<evidence type="ECO:0000259" key="1">
    <source>
        <dbReference type="Pfam" id="PF08818"/>
    </source>
</evidence>
<dbReference type="SUPFAM" id="SSF159888">
    <property type="entry name" value="YdhG-like"/>
    <property type="match status" value="1"/>
</dbReference>
<protein>
    <recommendedName>
        <fullName evidence="1">YdhG-like domain-containing protein</fullName>
    </recommendedName>
</protein>
<dbReference type="RefSeq" id="WP_069727777.1">
    <property type="nucleotide sequence ID" value="NZ_JAGGJQ010000003.1"/>
</dbReference>
<dbReference type="Proteomes" id="UP001231587">
    <property type="component" value="Unassembled WGS sequence"/>
</dbReference>
<evidence type="ECO:0000313" key="3">
    <source>
        <dbReference type="EMBL" id="MDQ0334813.1"/>
    </source>
</evidence>
<dbReference type="EMBL" id="JAUSUU010000003">
    <property type="protein sequence ID" value="MDQ0334813.1"/>
    <property type="molecule type" value="Genomic_DNA"/>
</dbReference>
<proteinExistence type="predicted"/>
<feature type="domain" description="YdhG-like" evidence="1">
    <location>
        <begin position="16"/>
        <end position="111"/>
    </location>
</feature>
<organism evidence="2 4">
    <name type="scientific">Formosa algae</name>
    <dbReference type="NCBI Taxonomy" id="225843"/>
    <lineage>
        <taxon>Bacteria</taxon>
        <taxon>Pseudomonadati</taxon>
        <taxon>Bacteroidota</taxon>
        <taxon>Flavobacteriia</taxon>
        <taxon>Flavobacteriales</taxon>
        <taxon>Flavobacteriaceae</taxon>
        <taxon>Formosa</taxon>
    </lineage>
</organism>
<dbReference type="OrthoDB" id="670608at2"/>
<evidence type="ECO:0000313" key="4">
    <source>
        <dbReference type="Proteomes" id="UP001138672"/>
    </source>
</evidence>
<name>A0A9X1CBU9_9FLAO</name>
<keyword evidence="5" id="KW-1185">Reference proteome</keyword>
<dbReference type="InterPro" id="IPR014922">
    <property type="entry name" value="YdhG-like"/>
</dbReference>
<reference evidence="2" key="1">
    <citation type="submission" date="2021-03" db="EMBL/GenBank/DDBJ databases">
        <title>Genomic Encyclopedia of Type Strains, Phase IV (KMG-IV): sequencing the most valuable type-strain genomes for metagenomic binning, comparative biology and taxonomic classification.</title>
        <authorList>
            <person name="Goeker M."/>
        </authorList>
    </citation>
    <scope>NUCLEOTIDE SEQUENCE</scope>
    <source>
        <strain evidence="2">DSM 15523</strain>
        <strain evidence="3 5">DSM 16476</strain>
    </source>
</reference>
<dbReference type="EMBL" id="JAGGJQ010000003">
    <property type="protein sequence ID" value="MBP1839509.1"/>
    <property type="molecule type" value="Genomic_DNA"/>
</dbReference>